<accession>A0A0E9RI88</accession>
<organism evidence="1">
    <name type="scientific">Anguilla anguilla</name>
    <name type="common">European freshwater eel</name>
    <name type="synonym">Muraena anguilla</name>
    <dbReference type="NCBI Taxonomy" id="7936"/>
    <lineage>
        <taxon>Eukaryota</taxon>
        <taxon>Metazoa</taxon>
        <taxon>Chordata</taxon>
        <taxon>Craniata</taxon>
        <taxon>Vertebrata</taxon>
        <taxon>Euteleostomi</taxon>
        <taxon>Actinopterygii</taxon>
        <taxon>Neopterygii</taxon>
        <taxon>Teleostei</taxon>
        <taxon>Anguilliformes</taxon>
        <taxon>Anguillidae</taxon>
        <taxon>Anguilla</taxon>
    </lineage>
</organism>
<proteinExistence type="predicted"/>
<reference evidence="1" key="1">
    <citation type="submission" date="2014-11" db="EMBL/GenBank/DDBJ databases">
        <authorList>
            <person name="Amaro Gonzalez C."/>
        </authorList>
    </citation>
    <scope>NUCLEOTIDE SEQUENCE</scope>
</reference>
<dbReference type="EMBL" id="GBXM01079721">
    <property type="protein sequence ID" value="JAH28856.1"/>
    <property type="molecule type" value="Transcribed_RNA"/>
</dbReference>
<sequence length="54" mass="6132">MSYKKPISLESVTTCTRVQLNTDRNREVSVIKETFQRVIVLAITDVGRKHCVPA</sequence>
<dbReference type="AlphaFoldDB" id="A0A0E9RI88"/>
<reference evidence="1" key="2">
    <citation type="journal article" date="2015" name="Fish Shellfish Immunol.">
        <title>Early steps in the European eel (Anguilla anguilla)-Vibrio vulnificus interaction in the gills: Role of the RtxA13 toxin.</title>
        <authorList>
            <person name="Callol A."/>
            <person name="Pajuelo D."/>
            <person name="Ebbesson L."/>
            <person name="Teles M."/>
            <person name="MacKenzie S."/>
            <person name="Amaro C."/>
        </authorList>
    </citation>
    <scope>NUCLEOTIDE SEQUENCE</scope>
</reference>
<evidence type="ECO:0000313" key="1">
    <source>
        <dbReference type="EMBL" id="JAH28856.1"/>
    </source>
</evidence>
<name>A0A0E9RI88_ANGAN</name>
<protein>
    <submittedName>
        <fullName evidence="1">Uncharacterized protein</fullName>
    </submittedName>
</protein>